<comment type="function">
    <text evidence="4">Component of the eukaryotic translation initiation factor 3 (eIF-3) complex, which is involved in protein synthesis of a specialized repertoire of mRNAs and, together with other initiation factors, stimulates binding of mRNA and methionyl-tRNAi to the 40S ribosome. The eIF-3 complex specifically targets and initiates translation of a subset of mRNAs involved in cell proliferation.</text>
</comment>
<dbReference type="InterPro" id="IPR027516">
    <property type="entry name" value="EIF3C"/>
</dbReference>
<feature type="region of interest" description="Disordered" evidence="5">
    <location>
        <begin position="195"/>
        <end position="225"/>
    </location>
</feature>
<feature type="domain" description="PCI" evidence="6">
    <location>
        <begin position="597"/>
        <end position="772"/>
    </location>
</feature>
<dbReference type="SMART" id="SM00088">
    <property type="entry name" value="PINT"/>
    <property type="match status" value="1"/>
</dbReference>
<accession>A0A1E4TIG4</accession>
<dbReference type="GO" id="GO:0016282">
    <property type="term" value="C:eukaryotic 43S preinitiation complex"/>
    <property type="evidence" value="ECO:0007669"/>
    <property type="project" value="UniProtKB-UniRule"/>
</dbReference>
<feature type="region of interest" description="Disordered" evidence="5">
    <location>
        <begin position="1"/>
        <end position="90"/>
    </location>
</feature>
<evidence type="ECO:0000259" key="6">
    <source>
        <dbReference type="PROSITE" id="PS50250"/>
    </source>
</evidence>
<comment type="subcellular location">
    <subcellularLocation>
        <location evidence="4">Cytoplasm</location>
    </subcellularLocation>
</comment>
<keyword evidence="8" id="KW-1185">Reference proteome</keyword>
<dbReference type="GO" id="GO:0010494">
    <property type="term" value="C:cytoplasmic stress granule"/>
    <property type="evidence" value="ECO:0007669"/>
    <property type="project" value="EnsemblFungi"/>
</dbReference>
<dbReference type="GO" id="GO:0008541">
    <property type="term" value="C:proteasome regulatory particle, lid subcomplex"/>
    <property type="evidence" value="ECO:0007669"/>
    <property type="project" value="UniProtKB-ARBA"/>
</dbReference>
<dbReference type="GO" id="GO:0031369">
    <property type="term" value="F:translation initiation factor binding"/>
    <property type="evidence" value="ECO:0007669"/>
    <property type="project" value="EnsemblFungi"/>
</dbReference>
<dbReference type="InterPro" id="IPR008905">
    <property type="entry name" value="EIF3C_N_dom"/>
</dbReference>
<dbReference type="GO" id="GO:0071541">
    <property type="term" value="C:eukaryotic translation initiation factor 3 complex, eIF3m"/>
    <property type="evidence" value="ECO:0007669"/>
    <property type="project" value="EnsemblFungi"/>
</dbReference>
<dbReference type="Pfam" id="PF01399">
    <property type="entry name" value="PCI"/>
    <property type="match status" value="1"/>
</dbReference>
<feature type="compositionally biased region" description="Low complexity" evidence="5">
    <location>
        <begin position="204"/>
        <end position="222"/>
    </location>
</feature>
<keyword evidence="3 4" id="KW-0648">Protein biosynthesis</keyword>
<dbReference type="Pfam" id="PF05470">
    <property type="entry name" value="eIF-3c_N"/>
    <property type="match status" value="2"/>
</dbReference>
<dbReference type="PANTHER" id="PTHR13937">
    <property type="entry name" value="EUKARYOTIC TRANSLATION INITATION FACTOR 3, SUBUNIT 8 EIF3S8 -RELATED"/>
    <property type="match status" value="1"/>
</dbReference>
<comment type="subunit">
    <text evidence="4">Component of the eukaryotic translation initiation factor 3 (eIF-3) complex.</text>
</comment>
<keyword evidence="2 4" id="KW-0396">Initiation factor</keyword>
<dbReference type="OrthoDB" id="29647at2759"/>
<sequence length="827" mass="93728">MSSRFFAAGYSDSDLSSSDEELDSEFESEQSSDSGIDFSEDDEDASDYEQQPQEDRPNLSNVPSRFLRTAGSDSDSDSSDDDSRRVVKSAKTKRLEEVQEIVESIETAKMVNEWSIILTEFDKLIRLVTRHAAQDGLYPAFIQCISELDEDAKEAAKSDDRKSMNATLAKALNTIRNRLKKVMRTYESEIEKYRKDPDGYLNGTAATSTPQPEQTAQQQQHQPIDDEGFTVVSKDGKAKAITTEYVLQTLRTVIESRGKRNIDRAAQIKTLEDLRSKVGSAYQRIRVLQVLIACRFDMINVTANYMPIAPWKTAVTELGELLGELENAPHIVVAEGVEAYDDDSKDPEPNENGIVFINGSVTSFIERLDDEFTKSLQYIDPHSTEYVERLKDEPSLYQLLIRGQLYIESVNQSKNLYGLLVRRLEHIYFKSEEIVKPYEVAAWSKIPEGGRFGDSKITPRIFDSSKFVLHELIKQLCAPLYEQDDNVLRTKAMLFQVYSYALHNHYYKVRTLFLMSHVQSSISNADVGVQVLYNRTLVQIGFCAFRKGLIAEAQQCLQEVCGSGRTKELLAQGSLIQRYPQNAGEPETVDTQRFIPFHMHINLELLECVYLTSSMIIETPILAAAGSNTDNKRKPLISRPFRRLLDHHDRQVFVGPPENMRDYVMQAAKALASGDWRKSKDFICAIKIWDLMPESEKIKEMLGTKLQEEGLRTYIFTYASLYEAITLDTLATLFDLSVSKVTSIISKVIYDDEIAAALDQQTNSLIFRKGFEVTPLQSFALALADKAAQLSDLNERQTQQSQGGRYDRDDKRGNYRAGNQRARTVKA</sequence>
<dbReference type="HAMAP" id="MF_03002">
    <property type="entry name" value="eIF3c"/>
    <property type="match status" value="1"/>
</dbReference>
<dbReference type="GO" id="GO:0043614">
    <property type="term" value="C:multi-eIF complex"/>
    <property type="evidence" value="ECO:0007669"/>
    <property type="project" value="EnsemblFungi"/>
</dbReference>
<dbReference type="GO" id="GO:0003723">
    <property type="term" value="F:RNA binding"/>
    <property type="evidence" value="ECO:0007669"/>
    <property type="project" value="InterPro"/>
</dbReference>
<evidence type="ECO:0000313" key="8">
    <source>
        <dbReference type="Proteomes" id="UP000095023"/>
    </source>
</evidence>
<evidence type="ECO:0000313" key="7">
    <source>
        <dbReference type="EMBL" id="ODV91523.1"/>
    </source>
</evidence>
<proteinExistence type="inferred from homology"/>
<dbReference type="AlphaFoldDB" id="A0A1E4TIG4"/>
<evidence type="ECO:0000256" key="5">
    <source>
        <dbReference type="SAM" id="MobiDB-lite"/>
    </source>
</evidence>
<dbReference type="GO" id="GO:0071540">
    <property type="term" value="C:eukaryotic translation initiation factor 3 complex, eIF3e"/>
    <property type="evidence" value="ECO:0007669"/>
    <property type="project" value="EnsemblFungi"/>
</dbReference>
<dbReference type="GO" id="GO:0001732">
    <property type="term" value="P:formation of cytoplasmic translation initiation complex"/>
    <property type="evidence" value="ECO:0007669"/>
    <property type="project" value="UniProtKB-UniRule"/>
</dbReference>
<evidence type="ECO:0000256" key="4">
    <source>
        <dbReference type="HAMAP-Rule" id="MF_03002"/>
    </source>
</evidence>
<feature type="compositionally biased region" description="Acidic residues" evidence="5">
    <location>
        <begin position="38"/>
        <end position="47"/>
    </location>
</feature>
<dbReference type="InterPro" id="IPR036388">
    <property type="entry name" value="WH-like_DNA-bd_sf"/>
</dbReference>
<dbReference type="PANTHER" id="PTHR13937:SF0">
    <property type="entry name" value="EUKARYOTIC TRANSLATION INITIATION FACTOR 3 SUBUNIT C-RELATED"/>
    <property type="match status" value="1"/>
</dbReference>
<name>A0A1E4TIG4_9ASCO</name>
<organism evidence="7 8">
    <name type="scientific">Tortispora caseinolytica NRRL Y-17796</name>
    <dbReference type="NCBI Taxonomy" id="767744"/>
    <lineage>
        <taxon>Eukaryota</taxon>
        <taxon>Fungi</taxon>
        <taxon>Dikarya</taxon>
        <taxon>Ascomycota</taxon>
        <taxon>Saccharomycotina</taxon>
        <taxon>Trigonopsidomycetes</taxon>
        <taxon>Trigonopsidales</taxon>
        <taxon>Trigonopsidaceae</taxon>
        <taxon>Tortispora</taxon>
    </lineage>
</organism>
<dbReference type="SUPFAM" id="SSF46785">
    <property type="entry name" value="Winged helix' DNA-binding domain"/>
    <property type="match status" value="1"/>
</dbReference>
<protein>
    <recommendedName>
        <fullName evidence="4">Eukaryotic translation initiation factor 3 subunit C</fullName>
        <shortName evidence="4">eIF3c</shortName>
    </recommendedName>
    <alternativeName>
        <fullName evidence="4">Eukaryotic translation initiation factor 3 93 kDa subunit homolog</fullName>
        <shortName evidence="4">eIF3 p93</shortName>
    </alternativeName>
    <alternativeName>
        <fullName evidence="4">Translation initiation factor eIF3, p93 subunit homolog</fullName>
    </alternativeName>
</protein>
<feature type="compositionally biased region" description="Acidic residues" evidence="5">
    <location>
        <begin position="17"/>
        <end position="30"/>
    </location>
</feature>
<keyword evidence="1 4" id="KW-0963">Cytoplasm</keyword>
<dbReference type="GO" id="GO:0033290">
    <property type="term" value="C:eukaryotic 48S preinitiation complex"/>
    <property type="evidence" value="ECO:0007669"/>
    <property type="project" value="UniProtKB-UniRule"/>
</dbReference>
<dbReference type="Gene3D" id="1.10.10.10">
    <property type="entry name" value="Winged helix-like DNA-binding domain superfamily/Winged helix DNA-binding domain"/>
    <property type="match status" value="1"/>
</dbReference>
<dbReference type="InterPro" id="IPR000717">
    <property type="entry name" value="PCI_dom"/>
</dbReference>
<comment type="similarity">
    <text evidence="4">Belongs to the eIF-3 subunit C family.</text>
</comment>
<feature type="region of interest" description="Disordered" evidence="5">
    <location>
        <begin position="792"/>
        <end position="827"/>
    </location>
</feature>
<reference evidence="8" key="1">
    <citation type="submission" date="2016-02" db="EMBL/GenBank/DDBJ databases">
        <title>Comparative genomics of biotechnologically important yeasts.</title>
        <authorList>
            <consortium name="DOE Joint Genome Institute"/>
            <person name="Riley R."/>
            <person name="Haridas S."/>
            <person name="Wolfe K.H."/>
            <person name="Lopes M.R."/>
            <person name="Hittinger C.T."/>
            <person name="Goker M."/>
            <person name="Salamov A."/>
            <person name="Wisecaver J."/>
            <person name="Long T.M."/>
            <person name="Aerts A.L."/>
            <person name="Barry K."/>
            <person name="Choi C."/>
            <person name="Clum A."/>
            <person name="Coughlan A.Y."/>
            <person name="Deshpande S."/>
            <person name="Douglass A.P."/>
            <person name="Hanson S.J."/>
            <person name="Klenk H.-P."/>
            <person name="Labutti K."/>
            <person name="Lapidus A."/>
            <person name="Lindquist E."/>
            <person name="Lipzen A."/>
            <person name="Meier-Kolthoff J.P."/>
            <person name="Ohm R.A."/>
            <person name="Otillar R.P."/>
            <person name="Pangilinan J."/>
            <person name="Peng Y."/>
            <person name="Rokas A."/>
            <person name="Rosa C.A."/>
            <person name="Scheuner C."/>
            <person name="Sibirny A.A."/>
            <person name="Slot J.C."/>
            <person name="Stielow J.B."/>
            <person name="Sun H."/>
            <person name="Kurtzman C.P."/>
            <person name="Blackwell M."/>
            <person name="Jeffries T.W."/>
            <person name="Grigoriev I.V."/>
        </authorList>
    </citation>
    <scope>NUCLEOTIDE SEQUENCE [LARGE SCALE GENOMIC DNA]</scope>
    <source>
        <strain evidence="8">NRRL Y-17796</strain>
    </source>
</reference>
<gene>
    <name evidence="4" type="primary">NIP1</name>
    <name evidence="7" type="ORF">CANCADRAFT_72455</name>
</gene>
<dbReference type="FunFam" id="1.10.10.10:FF:000300">
    <property type="entry name" value="Eukaryotic translation initiation factor 3 subunit C"/>
    <property type="match status" value="1"/>
</dbReference>
<dbReference type="GO" id="GO:0003743">
    <property type="term" value="F:translation initiation factor activity"/>
    <property type="evidence" value="ECO:0007669"/>
    <property type="project" value="UniProtKB-UniRule"/>
</dbReference>
<evidence type="ECO:0000256" key="1">
    <source>
        <dbReference type="ARBA" id="ARBA00022490"/>
    </source>
</evidence>
<dbReference type="InterPro" id="IPR036390">
    <property type="entry name" value="WH_DNA-bd_sf"/>
</dbReference>
<dbReference type="EMBL" id="KV453841">
    <property type="protein sequence ID" value="ODV91523.1"/>
    <property type="molecule type" value="Genomic_DNA"/>
</dbReference>
<dbReference type="PROSITE" id="PS50250">
    <property type="entry name" value="PCI"/>
    <property type="match status" value="1"/>
</dbReference>
<evidence type="ECO:0000256" key="2">
    <source>
        <dbReference type="ARBA" id="ARBA00022540"/>
    </source>
</evidence>
<evidence type="ECO:0000256" key="3">
    <source>
        <dbReference type="ARBA" id="ARBA00022917"/>
    </source>
</evidence>
<dbReference type="Proteomes" id="UP000095023">
    <property type="component" value="Unassembled WGS sequence"/>
</dbReference>